<protein>
    <submittedName>
        <fullName evidence="1">Uncharacterized protein</fullName>
    </submittedName>
</protein>
<organism evidence="1 2">
    <name type="scientific">Pichia kudriavzevii</name>
    <name type="common">Yeast</name>
    <name type="synonym">Issatchenkia orientalis</name>
    <dbReference type="NCBI Taxonomy" id="4909"/>
    <lineage>
        <taxon>Eukaryota</taxon>
        <taxon>Fungi</taxon>
        <taxon>Dikarya</taxon>
        <taxon>Ascomycota</taxon>
        <taxon>Saccharomycotina</taxon>
        <taxon>Pichiomycetes</taxon>
        <taxon>Pichiales</taxon>
        <taxon>Pichiaceae</taxon>
        <taxon>Pichia</taxon>
    </lineage>
</organism>
<name>A0A1Z8JM24_PICKU</name>
<proteinExistence type="predicted"/>
<dbReference type="VEuPathDB" id="FungiDB:C5L36_0B06630"/>
<evidence type="ECO:0000313" key="1">
    <source>
        <dbReference type="EMBL" id="OUT21641.1"/>
    </source>
</evidence>
<gene>
    <name evidence="1" type="ORF">CAS74_003762</name>
</gene>
<comment type="caution">
    <text evidence="1">The sequence shown here is derived from an EMBL/GenBank/DDBJ whole genome shotgun (WGS) entry which is preliminary data.</text>
</comment>
<dbReference type="Proteomes" id="UP000195871">
    <property type="component" value="Unassembled WGS sequence"/>
</dbReference>
<sequence>MVVEFWKKILSIAENLLLPRISIINYTINNKLAKRSSTLPSMVDSKMTMSMSNVTARTIHPITREELIRVVEWCFKFRAMIDIPDMIVQDDTLNKPFKEFNSIKQLFNEDNKQLHRFYYKDWSYISKHMLSRLNKSAKFNRTSWTAATRHKEIVCRVLLARGEIKFVKTVIELEKRFEKIIKTEIQVVNIQQFL</sequence>
<evidence type="ECO:0000313" key="2">
    <source>
        <dbReference type="Proteomes" id="UP000195871"/>
    </source>
</evidence>
<dbReference type="EMBL" id="NHMM01000005">
    <property type="protein sequence ID" value="OUT21641.1"/>
    <property type="molecule type" value="Genomic_DNA"/>
</dbReference>
<accession>A0A1Z8JM24</accession>
<reference evidence="1 2" key="1">
    <citation type="submission" date="2017-05" db="EMBL/GenBank/DDBJ databases">
        <title>The Genome Sequence of Candida krusei Ckrusei653.</title>
        <authorList>
            <person name="Cuomo C."/>
            <person name="Forche A."/>
            <person name="Young S."/>
            <person name="Abouelleil A."/>
            <person name="Cao P."/>
            <person name="Chapman S."/>
            <person name="Cusick C."/>
            <person name="Shea T."/>
            <person name="Nusbaum C."/>
            <person name="Birren B."/>
        </authorList>
    </citation>
    <scope>NUCLEOTIDE SEQUENCE [LARGE SCALE GENOMIC DNA]</scope>
    <source>
        <strain evidence="1 2">Ckrusei653</strain>
    </source>
</reference>
<dbReference type="AlphaFoldDB" id="A0A1Z8JM24"/>